<feature type="compositionally biased region" description="Low complexity" evidence="8">
    <location>
        <begin position="53"/>
        <end position="68"/>
    </location>
</feature>
<evidence type="ECO:0000313" key="10">
    <source>
        <dbReference type="EMBL" id="KAH0556216.1"/>
    </source>
</evidence>
<dbReference type="GO" id="GO:0032880">
    <property type="term" value="P:regulation of protein localization"/>
    <property type="evidence" value="ECO:0007669"/>
    <property type="project" value="TreeGrafter"/>
</dbReference>
<comment type="subcellular location">
    <subcellularLocation>
        <location evidence="2">Endosome</location>
    </subcellularLocation>
</comment>
<evidence type="ECO:0000313" key="11">
    <source>
        <dbReference type="Proteomes" id="UP000750711"/>
    </source>
</evidence>
<dbReference type="GO" id="GO:0007032">
    <property type="term" value="P:endosome organization"/>
    <property type="evidence" value="ECO:0007669"/>
    <property type="project" value="TreeGrafter"/>
</dbReference>
<keyword evidence="6" id="KW-0967">Endosome</keyword>
<gene>
    <name evidence="10" type="ORF">GP486_005854</name>
</gene>
<evidence type="ECO:0000256" key="2">
    <source>
        <dbReference type="ARBA" id="ARBA00004177"/>
    </source>
</evidence>
<evidence type="ECO:0000256" key="7">
    <source>
        <dbReference type="ARBA" id="ARBA00029808"/>
    </source>
</evidence>
<proteinExistence type="inferred from homology"/>
<protein>
    <recommendedName>
        <fullName evidence="4">Biogenesis of lysosome-related organelles complex 1 subunit KXD1</fullName>
    </recommendedName>
    <alternativeName>
        <fullName evidence="7">KxDL homolog</fullName>
    </alternativeName>
</protein>
<dbReference type="PANTHER" id="PTHR37787:SF1">
    <property type="entry name" value="BIOGENESIS OF LYSOSOME-RELATED ORGANELLES COMPLEX 1 SUBUNIT KXD1"/>
    <property type="match status" value="1"/>
</dbReference>
<dbReference type="AlphaFoldDB" id="A0A9P8RLG7"/>
<evidence type="ECO:0000256" key="6">
    <source>
        <dbReference type="ARBA" id="ARBA00022753"/>
    </source>
</evidence>
<evidence type="ECO:0000256" key="5">
    <source>
        <dbReference type="ARBA" id="ARBA00022448"/>
    </source>
</evidence>
<keyword evidence="11" id="KW-1185">Reference proteome</keyword>
<sequence length="161" mass="17266">MSSNQAYYATSPLPINMASKSPYYTAHHHQQYQHGTLSPPEAPASATTSGVPSYSNSTSSSDYAASATGEYDSSSPAAGGVDFAALLSDRLTSAFDPIPLDRNLATQAQTSGALNAKHRELLELQAEAQRRLAATRAKFAEGMKAAKEVKRDLEWTQKRVT</sequence>
<dbReference type="GO" id="GO:0005768">
    <property type="term" value="C:endosome"/>
    <property type="evidence" value="ECO:0007669"/>
    <property type="project" value="UniProtKB-SubCell"/>
</dbReference>
<keyword evidence="5" id="KW-0813">Transport</keyword>
<evidence type="ECO:0000256" key="4">
    <source>
        <dbReference type="ARBA" id="ARBA00016207"/>
    </source>
</evidence>
<evidence type="ECO:0000256" key="3">
    <source>
        <dbReference type="ARBA" id="ARBA00005913"/>
    </source>
</evidence>
<comment type="function">
    <text evidence="1">Component of the biogenesis of lysosome-related organelles complex-1 (BLOC-1) involved in endosomal cargo sorting.</text>
</comment>
<dbReference type="EMBL" id="JAGHQM010001179">
    <property type="protein sequence ID" value="KAH0556216.1"/>
    <property type="molecule type" value="Genomic_DNA"/>
</dbReference>
<dbReference type="GO" id="GO:0031083">
    <property type="term" value="C:BLOC-1 complex"/>
    <property type="evidence" value="ECO:0007669"/>
    <property type="project" value="TreeGrafter"/>
</dbReference>
<evidence type="ECO:0000256" key="8">
    <source>
        <dbReference type="SAM" id="MobiDB-lite"/>
    </source>
</evidence>
<feature type="region of interest" description="Disordered" evidence="8">
    <location>
        <begin position="22"/>
        <end position="76"/>
    </location>
</feature>
<dbReference type="Proteomes" id="UP000750711">
    <property type="component" value="Unassembled WGS sequence"/>
</dbReference>
<comment type="caution">
    <text evidence="10">The sequence shown here is derived from an EMBL/GenBank/DDBJ whole genome shotgun (WGS) entry which is preliminary data.</text>
</comment>
<dbReference type="PANTHER" id="PTHR37787">
    <property type="entry name" value="BIOGENESIS OF LYSOSOME-RELATED ORGANELLES COMPLEX 1 SUBUNIT KXD1"/>
    <property type="match status" value="1"/>
</dbReference>
<dbReference type="Pfam" id="PF10241">
    <property type="entry name" value="KxDL"/>
    <property type="match status" value="1"/>
</dbReference>
<feature type="domain" description="KxDL" evidence="9">
    <location>
        <begin position="90"/>
        <end position="160"/>
    </location>
</feature>
<name>A0A9P8RLG7_9PEZI</name>
<accession>A0A9P8RLG7</accession>
<comment type="similarity">
    <text evidence="3">Belongs to the KXD1 family.</text>
</comment>
<dbReference type="InterPro" id="IPR019371">
    <property type="entry name" value="KxDL_dom"/>
</dbReference>
<reference evidence="10" key="1">
    <citation type="submission" date="2021-03" db="EMBL/GenBank/DDBJ databases">
        <title>Comparative genomics and phylogenomic investigation of the class Geoglossomycetes provide insights into ecological specialization and systematics.</title>
        <authorList>
            <person name="Melie T."/>
            <person name="Pirro S."/>
            <person name="Miller A.N."/>
            <person name="Quandt A."/>
        </authorList>
    </citation>
    <scope>NUCLEOTIDE SEQUENCE</scope>
    <source>
        <strain evidence="10">CAQ_001_2017</strain>
    </source>
</reference>
<evidence type="ECO:0000256" key="1">
    <source>
        <dbReference type="ARBA" id="ARBA00002069"/>
    </source>
</evidence>
<organism evidence="10 11">
    <name type="scientific">Trichoglossum hirsutum</name>
    <dbReference type="NCBI Taxonomy" id="265104"/>
    <lineage>
        <taxon>Eukaryota</taxon>
        <taxon>Fungi</taxon>
        <taxon>Dikarya</taxon>
        <taxon>Ascomycota</taxon>
        <taxon>Pezizomycotina</taxon>
        <taxon>Geoglossomycetes</taxon>
        <taxon>Geoglossales</taxon>
        <taxon>Geoglossaceae</taxon>
        <taxon>Trichoglossum</taxon>
    </lineage>
</organism>
<evidence type="ECO:0000259" key="9">
    <source>
        <dbReference type="Pfam" id="PF10241"/>
    </source>
</evidence>
<dbReference type="InterPro" id="IPR051390">
    <property type="entry name" value="BLOC-1_subunit_KXD1"/>
</dbReference>